<keyword evidence="2" id="KW-1185">Reference proteome</keyword>
<gene>
    <name evidence="1" type="ORF">PsorP6_010665</name>
</gene>
<evidence type="ECO:0000313" key="2">
    <source>
        <dbReference type="Proteomes" id="UP001163321"/>
    </source>
</evidence>
<name>A0ACC0VW85_9STRA</name>
<organism evidence="1 2">
    <name type="scientific">Peronosclerospora sorghi</name>
    <dbReference type="NCBI Taxonomy" id="230839"/>
    <lineage>
        <taxon>Eukaryota</taxon>
        <taxon>Sar</taxon>
        <taxon>Stramenopiles</taxon>
        <taxon>Oomycota</taxon>
        <taxon>Peronosporomycetes</taxon>
        <taxon>Peronosporales</taxon>
        <taxon>Peronosporaceae</taxon>
        <taxon>Peronosclerospora</taxon>
    </lineage>
</organism>
<dbReference type="Proteomes" id="UP001163321">
    <property type="component" value="Chromosome 6"/>
</dbReference>
<dbReference type="EMBL" id="CM047585">
    <property type="protein sequence ID" value="KAI9910189.1"/>
    <property type="molecule type" value="Genomic_DNA"/>
</dbReference>
<sequence>MGTLSGKRKRREDGGPVSRLTVDFCGQCDMKEREELFGMAEQERPKVRIKVQEPLRTDA</sequence>
<proteinExistence type="predicted"/>
<comment type="caution">
    <text evidence="1">The sequence shown here is derived from an EMBL/GenBank/DDBJ whole genome shotgun (WGS) entry which is preliminary data.</text>
</comment>
<evidence type="ECO:0000313" key="1">
    <source>
        <dbReference type="EMBL" id="KAI9910189.1"/>
    </source>
</evidence>
<protein>
    <submittedName>
        <fullName evidence="1">Uncharacterized protein</fullName>
    </submittedName>
</protein>
<reference evidence="1 2" key="1">
    <citation type="journal article" date="2022" name="bioRxiv">
        <title>The genome of the oomycete Peronosclerospora sorghi, a cosmopolitan pathogen of maize and sorghum, is inflated with dispersed pseudogenes.</title>
        <authorList>
            <person name="Fletcher K."/>
            <person name="Martin F."/>
            <person name="Isakeit T."/>
            <person name="Cavanaugh K."/>
            <person name="Magill C."/>
            <person name="Michelmore R."/>
        </authorList>
    </citation>
    <scope>NUCLEOTIDE SEQUENCE [LARGE SCALE GENOMIC DNA]</scope>
    <source>
        <strain evidence="1">P6</strain>
    </source>
</reference>
<accession>A0ACC0VW85</accession>